<comment type="caution">
    <text evidence="1">The sequence shown here is derived from an EMBL/GenBank/DDBJ whole genome shotgun (WGS) entry which is preliminary data.</text>
</comment>
<dbReference type="Proteomes" id="UP000031599">
    <property type="component" value="Unassembled WGS sequence"/>
</dbReference>
<evidence type="ECO:0000313" key="2">
    <source>
        <dbReference type="Proteomes" id="UP000031599"/>
    </source>
</evidence>
<dbReference type="AlphaFoldDB" id="A0A0C2CZK2"/>
<gene>
    <name evidence="1" type="ORF">DB30_06087</name>
</gene>
<accession>A0A0C2CZK2</accession>
<name>A0A0C2CZK2_9BACT</name>
<proteinExistence type="predicted"/>
<organism evidence="1 2">
    <name type="scientific">Enhygromyxa salina</name>
    <dbReference type="NCBI Taxonomy" id="215803"/>
    <lineage>
        <taxon>Bacteria</taxon>
        <taxon>Pseudomonadati</taxon>
        <taxon>Myxococcota</taxon>
        <taxon>Polyangia</taxon>
        <taxon>Nannocystales</taxon>
        <taxon>Nannocystaceae</taxon>
        <taxon>Enhygromyxa</taxon>
    </lineage>
</organism>
<reference evidence="1 2" key="1">
    <citation type="submission" date="2014-12" db="EMBL/GenBank/DDBJ databases">
        <title>Genome assembly of Enhygromyxa salina DSM 15201.</title>
        <authorList>
            <person name="Sharma G."/>
            <person name="Subramanian S."/>
        </authorList>
    </citation>
    <scope>NUCLEOTIDE SEQUENCE [LARGE SCALE GENOMIC DNA]</scope>
    <source>
        <strain evidence="1 2">DSM 15201</strain>
    </source>
</reference>
<sequence length="124" mass="13410">MLIQETVERASAHLQSVLTLVQLSFDEGAAVASLTAKYQRRVIDPVASANFDEARQLLLRPAPNLPLALMALWCAANREPDCYGQTHAGVLGLLLHADQDTAEAELAAATEFEPAAELTLQKRS</sequence>
<dbReference type="EMBL" id="JMCC02000061">
    <property type="protein sequence ID" value="KIG15055.1"/>
    <property type="molecule type" value="Genomic_DNA"/>
</dbReference>
<protein>
    <submittedName>
        <fullName evidence="1">Uncharacterized protein</fullName>
    </submittedName>
</protein>
<evidence type="ECO:0000313" key="1">
    <source>
        <dbReference type="EMBL" id="KIG15055.1"/>
    </source>
</evidence>